<dbReference type="PANTHER" id="PTHR30461">
    <property type="entry name" value="DNA-INVERTASE FROM LAMBDOID PROPHAGE"/>
    <property type="match status" value="1"/>
</dbReference>
<reference evidence="2 3" key="1">
    <citation type="submission" date="2021-03" db="EMBL/GenBank/DDBJ databases">
        <title>Sequencing the genomes of 1000 actinobacteria strains.</title>
        <authorList>
            <person name="Klenk H.-P."/>
        </authorList>
    </citation>
    <scope>NUCLEOTIDE SEQUENCE [LARGE SCALE GENOMIC DNA]</scope>
    <source>
        <strain evidence="2 3">DSM 18824</strain>
    </source>
</reference>
<dbReference type="InterPro" id="IPR036162">
    <property type="entry name" value="Resolvase-like_N_sf"/>
</dbReference>
<dbReference type="SMART" id="SM00857">
    <property type="entry name" value="Resolvase"/>
    <property type="match status" value="1"/>
</dbReference>
<dbReference type="PROSITE" id="PS51737">
    <property type="entry name" value="RECOMBINASE_DNA_BIND"/>
    <property type="match status" value="1"/>
</dbReference>
<dbReference type="InterPro" id="IPR038109">
    <property type="entry name" value="DNA_bind_recomb_sf"/>
</dbReference>
<evidence type="ECO:0000259" key="1">
    <source>
        <dbReference type="PROSITE" id="PS51737"/>
    </source>
</evidence>
<dbReference type="InterPro" id="IPR011109">
    <property type="entry name" value="DNA_bind_recombinase_dom"/>
</dbReference>
<dbReference type="PANTHER" id="PTHR30461:SF23">
    <property type="entry name" value="DNA RECOMBINASE-RELATED"/>
    <property type="match status" value="1"/>
</dbReference>
<protein>
    <submittedName>
        <fullName evidence="2">DNA invertase Pin-like site-specific DNA recombinase</fullName>
    </submittedName>
</protein>
<keyword evidence="3" id="KW-1185">Reference proteome</keyword>
<dbReference type="InterPro" id="IPR050639">
    <property type="entry name" value="SSR_resolvase"/>
</dbReference>
<dbReference type="Pfam" id="PF07508">
    <property type="entry name" value="Recombinase"/>
    <property type="match status" value="1"/>
</dbReference>
<comment type="caution">
    <text evidence="2">The sequence shown here is derived from an EMBL/GenBank/DDBJ whole genome shotgun (WGS) entry which is preliminary data.</text>
</comment>
<dbReference type="EMBL" id="JAGINT010000001">
    <property type="protein sequence ID" value="MBP2352480.1"/>
    <property type="molecule type" value="Genomic_DNA"/>
</dbReference>
<gene>
    <name evidence="2" type="ORF">JOF29_003563</name>
</gene>
<dbReference type="CDD" id="cd00338">
    <property type="entry name" value="Ser_Recombinase"/>
    <property type="match status" value="1"/>
</dbReference>
<name>A0ABS4ULL0_9ACTN</name>
<evidence type="ECO:0000313" key="2">
    <source>
        <dbReference type="EMBL" id="MBP2352480.1"/>
    </source>
</evidence>
<dbReference type="SUPFAM" id="SSF53041">
    <property type="entry name" value="Resolvase-like"/>
    <property type="match status" value="1"/>
</dbReference>
<dbReference type="Gene3D" id="3.40.50.1390">
    <property type="entry name" value="Resolvase, N-terminal catalytic domain"/>
    <property type="match status" value="1"/>
</dbReference>
<dbReference type="Pfam" id="PF00239">
    <property type="entry name" value="Resolvase"/>
    <property type="match status" value="1"/>
</dbReference>
<proteinExistence type="predicted"/>
<dbReference type="InterPro" id="IPR006119">
    <property type="entry name" value="Resolv_N"/>
</dbReference>
<sequence length="537" mass="59476">MGTVEYLTGADGRERSILLGRLSDNREDLDLTDEGIPAALGDQIFRMEQKSDELGCVVWKVIKNPRLSAYKTRLVTLPDGRREYRVWRPDLREAMDDLAAGRATVLIALDLDRAFRDSRDLQDLIDLVEHSPYPIRVESVTGSLRLEKGRDNFDAEIRVLVANKSSRDTARRVSNARERQARAGRFGGGKRPFGFCGGAPKVPDGEDHDLYVCPFHGGRTCSAGETPIDFEYDIIEDLSYRALQGVSLASMAEELRDSDVSTVSGAPWSAEVLKDILIRPRNAGLMKFQGEILDGVKAVWPEIIPREVFEAVVLKLTDPDRVTNPGGPAEKWMGTGVYRCGKCTPLDAQGFAPDADKPVRMKVTVAGRLPRYCCKARNHLTRNVAHTDRFVQSRLFAAFTHPKAYELLQEPAPEIDAVALRSERTGIRDALDQLAADEVLKLRTRRQVQAGTKAGMARIAEIDEALNASVSSDPLAYIINAVDPIATFEALPVANKRIIIDRLLTVTILPTGRRGSGFDPNGVHIEPKHKLDIVYVD</sequence>
<evidence type="ECO:0000313" key="3">
    <source>
        <dbReference type="Proteomes" id="UP000755585"/>
    </source>
</evidence>
<organism evidence="2 3">
    <name type="scientific">Kribbella aluminosa</name>
    <dbReference type="NCBI Taxonomy" id="416017"/>
    <lineage>
        <taxon>Bacteria</taxon>
        <taxon>Bacillati</taxon>
        <taxon>Actinomycetota</taxon>
        <taxon>Actinomycetes</taxon>
        <taxon>Propionibacteriales</taxon>
        <taxon>Kribbellaceae</taxon>
        <taxon>Kribbella</taxon>
    </lineage>
</organism>
<dbReference type="Gene3D" id="3.90.1750.20">
    <property type="entry name" value="Putative Large Serine Recombinase, Chain B, Domain 2"/>
    <property type="match status" value="1"/>
</dbReference>
<accession>A0ABS4ULL0</accession>
<dbReference type="Proteomes" id="UP000755585">
    <property type="component" value="Unassembled WGS sequence"/>
</dbReference>
<feature type="domain" description="Recombinase" evidence="1">
    <location>
        <begin position="214"/>
        <end position="322"/>
    </location>
</feature>
<dbReference type="RefSeq" id="WP_209695222.1">
    <property type="nucleotide sequence ID" value="NZ_BAAAVU010000009.1"/>
</dbReference>